<organism evidence="2 3">
    <name type="scientific">Streptomyces rhizosphaericus</name>
    <dbReference type="NCBI Taxonomy" id="114699"/>
    <lineage>
        <taxon>Bacteria</taxon>
        <taxon>Bacillati</taxon>
        <taxon>Actinomycetota</taxon>
        <taxon>Actinomycetes</taxon>
        <taxon>Kitasatosporales</taxon>
        <taxon>Streptomycetaceae</taxon>
        <taxon>Streptomyces</taxon>
        <taxon>Streptomyces violaceusniger group</taxon>
    </lineage>
</organism>
<feature type="chain" id="PRO_5045668230" description="Secreted protein" evidence="1">
    <location>
        <begin position="24"/>
        <end position="150"/>
    </location>
</feature>
<dbReference type="Proteomes" id="UP001500418">
    <property type="component" value="Unassembled WGS sequence"/>
</dbReference>
<feature type="signal peptide" evidence="1">
    <location>
        <begin position="1"/>
        <end position="23"/>
    </location>
</feature>
<name>A0ABN1QIT1_9ACTN</name>
<keyword evidence="3" id="KW-1185">Reference proteome</keyword>
<reference evidence="2 3" key="1">
    <citation type="journal article" date="2019" name="Int. J. Syst. Evol. Microbiol.">
        <title>The Global Catalogue of Microorganisms (GCM) 10K type strain sequencing project: providing services to taxonomists for standard genome sequencing and annotation.</title>
        <authorList>
            <consortium name="The Broad Institute Genomics Platform"/>
            <consortium name="The Broad Institute Genome Sequencing Center for Infectious Disease"/>
            <person name="Wu L."/>
            <person name="Ma J."/>
        </authorList>
    </citation>
    <scope>NUCLEOTIDE SEQUENCE [LARGE SCALE GENOMIC DNA]</scope>
    <source>
        <strain evidence="2 3">JCM 11444</strain>
    </source>
</reference>
<sequence length="150" mass="16093">MNAHKSIALAAVTTALAGGLALAAPAHAVSTDRPVTVASARHGVHIDGYEPDSVVTRGACKGWMNTKKTDGHWFAQGLVQSWNGTRCAMILEREHNGGAYNMISDQHIVPDNGTDKDSTGYYWDHTGYKSRVCIANLSWGDASWHCGKGI</sequence>
<accession>A0ABN1QIT1</accession>
<keyword evidence="1" id="KW-0732">Signal</keyword>
<evidence type="ECO:0000313" key="3">
    <source>
        <dbReference type="Proteomes" id="UP001500418"/>
    </source>
</evidence>
<dbReference type="EMBL" id="BAAAID010000044">
    <property type="protein sequence ID" value="GAA0943264.1"/>
    <property type="molecule type" value="Genomic_DNA"/>
</dbReference>
<proteinExistence type="predicted"/>
<evidence type="ECO:0008006" key="4">
    <source>
        <dbReference type="Google" id="ProtNLM"/>
    </source>
</evidence>
<evidence type="ECO:0000256" key="1">
    <source>
        <dbReference type="SAM" id="SignalP"/>
    </source>
</evidence>
<protein>
    <recommendedName>
        <fullName evidence="4">Secreted protein</fullName>
    </recommendedName>
</protein>
<gene>
    <name evidence="2" type="ORF">GCM10009575_060290</name>
</gene>
<evidence type="ECO:0000313" key="2">
    <source>
        <dbReference type="EMBL" id="GAA0943264.1"/>
    </source>
</evidence>
<comment type="caution">
    <text evidence="2">The sequence shown here is derived from an EMBL/GenBank/DDBJ whole genome shotgun (WGS) entry which is preliminary data.</text>
</comment>